<dbReference type="InterPro" id="IPR002347">
    <property type="entry name" value="SDR_fam"/>
</dbReference>
<gene>
    <name evidence="3" type="ORF">QM524_17965</name>
</gene>
<organism evidence="3 4">
    <name type="scientific">Flectobacillus roseus</name>
    <dbReference type="NCBI Taxonomy" id="502259"/>
    <lineage>
        <taxon>Bacteria</taxon>
        <taxon>Pseudomonadati</taxon>
        <taxon>Bacteroidota</taxon>
        <taxon>Cytophagia</taxon>
        <taxon>Cytophagales</taxon>
        <taxon>Flectobacillaceae</taxon>
        <taxon>Flectobacillus</taxon>
    </lineage>
</organism>
<dbReference type="InterPro" id="IPR036291">
    <property type="entry name" value="NAD(P)-bd_dom_sf"/>
</dbReference>
<keyword evidence="2" id="KW-0560">Oxidoreductase</keyword>
<dbReference type="PRINTS" id="PR00081">
    <property type="entry name" value="GDHRDH"/>
</dbReference>
<name>A0ABT6YBY8_9BACT</name>
<dbReference type="PANTHER" id="PTHR42760">
    <property type="entry name" value="SHORT-CHAIN DEHYDROGENASES/REDUCTASES FAMILY MEMBER"/>
    <property type="match status" value="1"/>
</dbReference>
<dbReference type="PROSITE" id="PS00061">
    <property type="entry name" value="ADH_SHORT"/>
    <property type="match status" value="1"/>
</dbReference>
<dbReference type="RefSeq" id="WP_283345612.1">
    <property type="nucleotide sequence ID" value="NZ_JASHIF010000017.1"/>
</dbReference>
<dbReference type="InterPro" id="IPR020904">
    <property type="entry name" value="Sc_DH/Rdtase_CS"/>
</dbReference>
<evidence type="ECO:0000313" key="4">
    <source>
        <dbReference type="Proteomes" id="UP001236507"/>
    </source>
</evidence>
<keyword evidence="4" id="KW-1185">Reference proteome</keyword>
<sequence length="279" mass="29736">MNQLISNPSLAVPQLFSLAGKTAIVTGATGLIGQKHCEALAAAGANVVVADVLELQAKGLANQLGEKHIGLKLDVTNPNSLEKAKATILEKYGSIDVLVNNAAINDMFENPLMAKELSAFENYPLESFRKSLEVNVLGVFLCSQIFGSVMAEAGAGSIINIASTYGMVGPDQQIYRDENGEQSFFKSPSYPTTKGAVLNFTRFLAAYWGHKGVRVNTLSPGGVENGQNEFFIKNYTTKTPLGRMAQPNDYQGALVFLASDASAYMTGANLVVDGGWTSI</sequence>
<reference evidence="3 4" key="1">
    <citation type="submission" date="2023-05" db="EMBL/GenBank/DDBJ databases">
        <title>Novel species of genus Flectobacillus isolated from stream in China.</title>
        <authorList>
            <person name="Lu H."/>
        </authorList>
    </citation>
    <scope>NUCLEOTIDE SEQUENCE [LARGE SCALE GENOMIC DNA]</scope>
    <source>
        <strain evidence="3 4">KCTC 42575</strain>
    </source>
</reference>
<protein>
    <submittedName>
        <fullName evidence="3">SDR family oxidoreductase</fullName>
    </submittedName>
</protein>
<dbReference type="EMBL" id="JASHIF010000017">
    <property type="protein sequence ID" value="MDI9861108.1"/>
    <property type="molecule type" value="Genomic_DNA"/>
</dbReference>
<comment type="caution">
    <text evidence="3">The sequence shown here is derived from an EMBL/GenBank/DDBJ whole genome shotgun (WGS) entry which is preliminary data.</text>
</comment>
<dbReference type="Pfam" id="PF13561">
    <property type="entry name" value="adh_short_C2"/>
    <property type="match status" value="1"/>
</dbReference>
<evidence type="ECO:0000256" key="2">
    <source>
        <dbReference type="ARBA" id="ARBA00023002"/>
    </source>
</evidence>
<dbReference type="PRINTS" id="PR00080">
    <property type="entry name" value="SDRFAMILY"/>
</dbReference>
<dbReference type="Proteomes" id="UP001236507">
    <property type="component" value="Unassembled WGS sequence"/>
</dbReference>
<proteinExistence type="inferred from homology"/>
<dbReference type="SUPFAM" id="SSF51735">
    <property type="entry name" value="NAD(P)-binding Rossmann-fold domains"/>
    <property type="match status" value="1"/>
</dbReference>
<dbReference type="Gene3D" id="3.40.50.720">
    <property type="entry name" value="NAD(P)-binding Rossmann-like Domain"/>
    <property type="match status" value="1"/>
</dbReference>
<dbReference type="PANTHER" id="PTHR42760:SF133">
    <property type="entry name" value="3-OXOACYL-[ACYL-CARRIER-PROTEIN] REDUCTASE"/>
    <property type="match status" value="1"/>
</dbReference>
<comment type="similarity">
    <text evidence="1">Belongs to the short-chain dehydrogenases/reductases (SDR) family.</text>
</comment>
<evidence type="ECO:0000313" key="3">
    <source>
        <dbReference type="EMBL" id="MDI9861108.1"/>
    </source>
</evidence>
<accession>A0ABT6YBY8</accession>
<evidence type="ECO:0000256" key="1">
    <source>
        <dbReference type="ARBA" id="ARBA00006484"/>
    </source>
</evidence>